<evidence type="ECO:0000256" key="1">
    <source>
        <dbReference type="SAM" id="MobiDB-lite"/>
    </source>
</evidence>
<dbReference type="AlphaFoldDB" id="A0A921UK39"/>
<reference evidence="2" key="2">
    <citation type="submission" date="2020-10" db="EMBL/GenBank/DDBJ databases">
        <authorList>
            <person name="Cooper E.A."/>
            <person name="Brenton Z.W."/>
            <person name="Flinn B.S."/>
            <person name="Jenkins J."/>
            <person name="Shu S."/>
            <person name="Flowers D."/>
            <person name="Luo F."/>
            <person name="Wang Y."/>
            <person name="Xia P."/>
            <person name="Barry K."/>
            <person name="Daum C."/>
            <person name="Lipzen A."/>
            <person name="Yoshinaga Y."/>
            <person name="Schmutz J."/>
            <person name="Saski C."/>
            <person name="Vermerris W."/>
            <person name="Kresovich S."/>
        </authorList>
    </citation>
    <scope>NUCLEOTIDE SEQUENCE</scope>
</reference>
<comment type="caution">
    <text evidence="2">The sequence shown here is derived from an EMBL/GenBank/DDBJ whole genome shotgun (WGS) entry which is preliminary data.</text>
</comment>
<feature type="region of interest" description="Disordered" evidence="1">
    <location>
        <begin position="37"/>
        <end position="56"/>
    </location>
</feature>
<feature type="region of interest" description="Disordered" evidence="1">
    <location>
        <begin position="1"/>
        <end position="28"/>
    </location>
</feature>
<dbReference type="Proteomes" id="UP000807115">
    <property type="component" value="Chromosome 4"/>
</dbReference>
<evidence type="ECO:0000313" key="2">
    <source>
        <dbReference type="EMBL" id="KAG0535107.1"/>
    </source>
</evidence>
<name>A0A921UK39_SORBI</name>
<sequence>MRGSGGGGSSPASQSSSHHHHTFKRASSLRQLVRLSLKAAGARPRPAHQDKQDARKGPWWVVCALTAHMIRWSKS</sequence>
<dbReference type="EMBL" id="CM027683">
    <property type="protein sequence ID" value="KAG0535107.1"/>
    <property type="molecule type" value="Genomic_DNA"/>
</dbReference>
<feature type="compositionally biased region" description="Basic and acidic residues" evidence="1">
    <location>
        <begin position="47"/>
        <end position="56"/>
    </location>
</feature>
<reference evidence="2" key="1">
    <citation type="journal article" date="2019" name="BMC Genomics">
        <title>A new reference genome for Sorghum bicolor reveals high levels of sequence similarity between sweet and grain genotypes: implications for the genetics of sugar metabolism.</title>
        <authorList>
            <person name="Cooper E.A."/>
            <person name="Brenton Z.W."/>
            <person name="Flinn B.S."/>
            <person name="Jenkins J."/>
            <person name="Shu S."/>
            <person name="Flowers D."/>
            <person name="Luo F."/>
            <person name="Wang Y."/>
            <person name="Xia P."/>
            <person name="Barry K."/>
            <person name="Daum C."/>
            <person name="Lipzen A."/>
            <person name="Yoshinaga Y."/>
            <person name="Schmutz J."/>
            <person name="Saski C."/>
            <person name="Vermerris W."/>
            <person name="Kresovich S."/>
        </authorList>
    </citation>
    <scope>NUCLEOTIDE SEQUENCE</scope>
</reference>
<gene>
    <name evidence="2" type="ORF">BDA96_04G338200</name>
</gene>
<protein>
    <submittedName>
        <fullName evidence="2">Uncharacterized protein</fullName>
    </submittedName>
</protein>
<proteinExistence type="predicted"/>
<accession>A0A921UK39</accession>
<evidence type="ECO:0000313" key="3">
    <source>
        <dbReference type="Proteomes" id="UP000807115"/>
    </source>
</evidence>
<organism evidence="2 3">
    <name type="scientific">Sorghum bicolor</name>
    <name type="common">Sorghum</name>
    <name type="synonym">Sorghum vulgare</name>
    <dbReference type="NCBI Taxonomy" id="4558"/>
    <lineage>
        <taxon>Eukaryota</taxon>
        <taxon>Viridiplantae</taxon>
        <taxon>Streptophyta</taxon>
        <taxon>Embryophyta</taxon>
        <taxon>Tracheophyta</taxon>
        <taxon>Spermatophyta</taxon>
        <taxon>Magnoliopsida</taxon>
        <taxon>Liliopsida</taxon>
        <taxon>Poales</taxon>
        <taxon>Poaceae</taxon>
        <taxon>PACMAD clade</taxon>
        <taxon>Panicoideae</taxon>
        <taxon>Andropogonodae</taxon>
        <taxon>Andropogoneae</taxon>
        <taxon>Sorghinae</taxon>
        <taxon>Sorghum</taxon>
    </lineage>
</organism>